<dbReference type="Proteomes" id="UP000820818">
    <property type="component" value="Linkage Group LG7"/>
</dbReference>
<gene>
    <name evidence="1" type="ORF">GHT06_018036</name>
</gene>
<accession>A0AAD5L3T9</accession>
<sequence length="56" mass="5948">MLSLRSSYTACQKRSTIILYCGCINTSGGGRGGAMEEKVIASIFGFFCPIYSSSLA</sequence>
<proteinExistence type="predicted"/>
<protein>
    <submittedName>
        <fullName evidence="1">Uncharacterized protein</fullName>
    </submittedName>
</protein>
<dbReference type="AlphaFoldDB" id="A0AAD5L3T9"/>
<keyword evidence="2" id="KW-1185">Reference proteome</keyword>
<reference evidence="1 2" key="1">
    <citation type="submission" date="2022-05" db="EMBL/GenBank/DDBJ databases">
        <title>A multi-omics perspective on studying reproductive biology in Daphnia sinensis.</title>
        <authorList>
            <person name="Jia J."/>
        </authorList>
    </citation>
    <scope>NUCLEOTIDE SEQUENCE [LARGE SCALE GENOMIC DNA]</scope>
    <source>
        <strain evidence="1 2">WSL</strain>
    </source>
</reference>
<dbReference type="EMBL" id="WJBH02000007">
    <property type="protein sequence ID" value="KAI9555521.1"/>
    <property type="molecule type" value="Genomic_DNA"/>
</dbReference>
<evidence type="ECO:0000313" key="2">
    <source>
        <dbReference type="Proteomes" id="UP000820818"/>
    </source>
</evidence>
<organism evidence="1 2">
    <name type="scientific">Daphnia sinensis</name>
    <dbReference type="NCBI Taxonomy" id="1820382"/>
    <lineage>
        <taxon>Eukaryota</taxon>
        <taxon>Metazoa</taxon>
        <taxon>Ecdysozoa</taxon>
        <taxon>Arthropoda</taxon>
        <taxon>Crustacea</taxon>
        <taxon>Branchiopoda</taxon>
        <taxon>Diplostraca</taxon>
        <taxon>Cladocera</taxon>
        <taxon>Anomopoda</taxon>
        <taxon>Daphniidae</taxon>
        <taxon>Daphnia</taxon>
        <taxon>Daphnia similis group</taxon>
    </lineage>
</organism>
<evidence type="ECO:0000313" key="1">
    <source>
        <dbReference type="EMBL" id="KAI9555521.1"/>
    </source>
</evidence>
<comment type="caution">
    <text evidence="1">The sequence shown here is derived from an EMBL/GenBank/DDBJ whole genome shotgun (WGS) entry which is preliminary data.</text>
</comment>
<name>A0AAD5L3T9_9CRUS</name>